<reference evidence="1" key="1">
    <citation type="submission" date="2023-06" db="EMBL/GenBank/DDBJ databases">
        <authorList>
            <person name="Delattre M."/>
        </authorList>
    </citation>
    <scope>NUCLEOTIDE SEQUENCE</scope>
    <source>
        <strain evidence="1">AF72</strain>
    </source>
</reference>
<proteinExistence type="predicted"/>
<feature type="non-terminal residue" evidence="1">
    <location>
        <position position="1"/>
    </location>
</feature>
<keyword evidence="2" id="KW-1185">Reference proteome</keyword>
<gene>
    <name evidence="1" type="ORF">MSPICULIGERA_LOCUS25927</name>
</gene>
<dbReference type="AlphaFoldDB" id="A0AA36DKC6"/>
<evidence type="ECO:0000313" key="2">
    <source>
        <dbReference type="Proteomes" id="UP001177023"/>
    </source>
</evidence>
<comment type="caution">
    <text evidence="1">The sequence shown here is derived from an EMBL/GenBank/DDBJ whole genome shotgun (WGS) entry which is preliminary data.</text>
</comment>
<dbReference type="EMBL" id="CATQJA010002756">
    <property type="protein sequence ID" value="CAJ0587974.1"/>
    <property type="molecule type" value="Genomic_DNA"/>
</dbReference>
<organism evidence="1 2">
    <name type="scientific">Mesorhabditis spiculigera</name>
    <dbReference type="NCBI Taxonomy" id="96644"/>
    <lineage>
        <taxon>Eukaryota</taxon>
        <taxon>Metazoa</taxon>
        <taxon>Ecdysozoa</taxon>
        <taxon>Nematoda</taxon>
        <taxon>Chromadorea</taxon>
        <taxon>Rhabditida</taxon>
        <taxon>Rhabditina</taxon>
        <taxon>Rhabditomorpha</taxon>
        <taxon>Rhabditoidea</taxon>
        <taxon>Rhabditidae</taxon>
        <taxon>Mesorhabditinae</taxon>
        <taxon>Mesorhabditis</taxon>
    </lineage>
</organism>
<sequence>MLSNCIIPGCVEPIPDLLGHLCGPSHSLSTAEARFMIEQYCAAGFAGIQKILENNNRRPFRRDERLPRVLLIRLADEGQMKKFIYYFRNLTGLECDVENSLLWRSASGRTFLLLQKFEVGRHLYPYRSTTRCGSTPRARLFAKS</sequence>
<evidence type="ECO:0000313" key="1">
    <source>
        <dbReference type="EMBL" id="CAJ0587974.1"/>
    </source>
</evidence>
<name>A0AA36DKC6_9BILA</name>
<accession>A0AA36DKC6</accession>
<protein>
    <submittedName>
        <fullName evidence="1">Uncharacterized protein</fullName>
    </submittedName>
</protein>
<dbReference type="Proteomes" id="UP001177023">
    <property type="component" value="Unassembled WGS sequence"/>
</dbReference>